<protein>
    <submittedName>
        <fullName evidence="1">Uncharacterized protein</fullName>
    </submittedName>
</protein>
<accession>A0A495XJU7</accession>
<keyword evidence="2" id="KW-1185">Reference proteome</keyword>
<dbReference type="RefSeq" id="WP_121224538.1">
    <property type="nucleotide sequence ID" value="NZ_JBIUBA010000008.1"/>
</dbReference>
<gene>
    <name evidence="1" type="ORF">DFJ66_5197</name>
</gene>
<dbReference type="InterPro" id="IPR054058">
    <property type="entry name" value="HTH_67"/>
</dbReference>
<dbReference type="EMBL" id="RBXR01000001">
    <property type="protein sequence ID" value="RKT71898.1"/>
    <property type="molecule type" value="Genomic_DNA"/>
</dbReference>
<evidence type="ECO:0000313" key="1">
    <source>
        <dbReference type="EMBL" id="RKT71898.1"/>
    </source>
</evidence>
<name>A0A495XJU7_9PSEU</name>
<dbReference type="Proteomes" id="UP000272729">
    <property type="component" value="Unassembled WGS sequence"/>
</dbReference>
<dbReference type="AlphaFoldDB" id="A0A495XJU7"/>
<dbReference type="NCBIfam" id="NF047719">
    <property type="entry name" value="SCO6745_fam_HTH"/>
    <property type="match status" value="1"/>
</dbReference>
<comment type="caution">
    <text evidence="1">The sequence shown here is derived from an EMBL/GenBank/DDBJ whole genome shotgun (WGS) entry which is preliminary data.</text>
</comment>
<dbReference type="Pfam" id="PF21863">
    <property type="entry name" value="HTH_67"/>
    <property type="match status" value="1"/>
</dbReference>
<evidence type="ECO:0000313" key="2">
    <source>
        <dbReference type="Proteomes" id="UP000272729"/>
    </source>
</evidence>
<dbReference type="OrthoDB" id="3820010at2"/>
<sequence>MSSVAERTREPLVRLGGAFMVSPELAAREQAAGLPPRTLYFRGRTAVLGDPGPGVVAALIGIFPEWLVERALVRGFPAERAVEAYLGACWDWSRTALTGADDPDRLAKLGFTAADAADSSGLALFRGWRDAPRPEDGPARLGHVLMLLRELRGGLHFAALRAVGLSVTQAVALDPGGGRGRLMRTGWLPEDAEALLASVEGRDDLAARWRDAERLTDDRFDEVLAVLSPAEREEFAEGLLALG</sequence>
<proteinExistence type="predicted"/>
<organism evidence="1 2">
    <name type="scientific">Saccharothrix variisporea</name>
    <dbReference type="NCBI Taxonomy" id="543527"/>
    <lineage>
        <taxon>Bacteria</taxon>
        <taxon>Bacillati</taxon>
        <taxon>Actinomycetota</taxon>
        <taxon>Actinomycetes</taxon>
        <taxon>Pseudonocardiales</taxon>
        <taxon>Pseudonocardiaceae</taxon>
        <taxon>Saccharothrix</taxon>
    </lineage>
</organism>
<reference evidence="1 2" key="1">
    <citation type="submission" date="2018-10" db="EMBL/GenBank/DDBJ databases">
        <title>Sequencing the genomes of 1000 actinobacteria strains.</title>
        <authorList>
            <person name="Klenk H.-P."/>
        </authorList>
    </citation>
    <scope>NUCLEOTIDE SEQUENCE [LARGE SCALE GENOMIC DNA]</scope>
    <source>
        <strain evidence="1 2">DSM 43911</strain>
    </source>
</reference>